<protein>
    <submittedName>
        <fullName evidence="2">Uncharacterized protein</fullName>
    </submittedName>
</protein>
<keyword evidence="1" id="KW-1133">Transmembrane helix</keyword>
<accession>A0A5N6HCG7</accession>
<proteinExistence type="predicted"/>
<keyword evidence="1" id="KW-0812">Transmembrane</keyword>
<evidence type="ECO:0000313" key="2">
    <source>
        <dbReference type="EMBL" id="KAB8252221.1"/>
    </source>
</evidence>
<dbReference type="Proteomes" id="UP000325434">
    <property type="component" value="Unassembled WGS sequence"/>
</dbReference>
<gene>
    <name evidence="2" type="ORF">BDV35DRAFT_253730</name>
</gene>
<name>A0A5N6HCG7_ASPFL</name>
<organism evidence="2">
    <name type="scientific">Aspergillus flavus</name>
    <dbReference type="NCBI Taxonomy" id="5059"/>
    <lineage>
        <taxon>Eukaryota</taxon>
        <taxon>Fungi</taxon>
        <taxon>Dikarya</taxon>
        <taxon>Ascomycota</taxon>
        <taxon>Pezizomycotina</taxon>
        <taxon>Eurotiomycetes</taxon>
        <taxon>Eurotiomycetidae</taxon>
        <taxon>Eurotiales</taxon>
        <taxon>Aspergillaceae</taxon>
        <taxon>Aspergillus</taxon>
        <taxon>Aspergillus subgen. Circumdati</taxon>
    </lineage>
</organism>
<reference evidence="2" key="1">
    <citation type="submission" date="2019-04" db="EMBL/GenBank/DDBJ databases">
        <title>Friends and foes A comparative genomics study of 23 Aspergillus species from section Flavi.</title>
        <authorList>
            <consortium name="DOE Joint Genome Institute"/>
            <person name="Kjaerbolling I."/>
            <person name="Vesth T."/>
            <person name="Frisvad J.C."/>
            <person name="Nybo J.L."/>
            <person name="Theobald S."/>
            <person name="Kildgaard S."/>
            <person name="Isbrandt T."/>
            <person name="Kuo A."/>
            <person name="Sato A."/>
            <person name="Lyhne E.K."/>
            <person name="Kogle M.E."/>
            <person name="Wiebenga A."/>
            <person name="Kun R.S."/>
            <person name="Lubbers R.J."/>
            <person name="Makela M.R."/>
            <person name="Barry K."/>
            <person name="Chovatia M."/>
            <person name="Clum A."/>
            <person name="Daum C."/>
            <person name="Haridas S."/>
            <person name="He G."/>
            <person name="LaButti K."/>
            <person name="Lipzen A."/>
            <person name="Mondo S."/>
            <person name="Riley R."/>
            <person name="Salamov A."/>
            <person name="Simmons B.A."/>
            <person name="Magnuson J.K."/>
            <person name="Henrissat B."/>
            <person name="Mortensen U.H."/>
            <person name="Larsen T.O."/>
            <person name="Devries R.P."/>
            <person name="Grigoriev I.V."/>
            <person name="Machida M."/>
            <person name="Baker S.E."/>
            <person name="Andersen M.R."/>
        </authorList>
    </citation>
    <scope>NUCLEOTIDE SEQUENCE [LARGE SCALE GENOMIC DNA]</scope>
    <source>
        <strain evidence="2">CBS 121.62</strain>
    </source>
</reference>
<keyword evidence="1" id="KW-0472">Membrane</keyword>
<sequence length="122" mass="14256">MACCSTAWETLRTKHHYTTTTIHNIPSAHVDWGVPWLAFFFFLILDLNHPFFIYLFIYIFIFRSLSQTVFCLLGLAGIQTADRPSGRMYELAFLLASQLQLCPSEWSEVFTCRFWPFSFSPL</sequence>
<dbReference type="AlphaFoldDB" id="A0A5N6HCG7"/>
<dbReference type="EMBL" id="ML734556">
    <property type="protein sequence ID" value="KAB8252221.1"/>
    <property type="molecule type" value="Genomic_DNA"/>
</dbReference>
<evidence type="ECO:0000256" key="1">
    <source>
        <dbReference type="SAM" id="Phobius"/>
    </source>
</evidence>
<feature type="transmembrane region" description="Helical" evidence="1">
    <location>
        <begin position="36"/>
        <end position="61"/>
    </location>
</feature>